<gene>
    <name evidence="2" type="ORF">ACFSAH_15745</name>
</gene>
<sequence>MIKKVNWSRVGIISFTIVFLITAVTFEIFELASLPGQFFGTLLGVVITAIITVLLLQGQTKSEETRERHIMVFEKKQEVYFEFLNKLNTILQKDSLALHLTKDKVRENEVHNLHDLLFEFGYLQMHTSAETFEKILDYVGNLMQESKMVKSIDENAIRDLEKYYSVLTTDFFAIVSLLKYELYKESSSNMSKEKIDRIIKLSF</sequence>
<evidence type="ECO:0008006" key="4">
    <source>
        <dbReference type="Google" id="ProtNLM"/>
    </source>
</evidence>
<keyword evidence="1" id="KW-1133">Transmembrane helix</keyword>
<dbReference type="Proteomes" id="UP001597118">
    <property type="component" value="Unassembled WGS sequence"/>
</dbReference>
<dbReference type="EMBL" id="JBHUDG010000046">
    <property type="protein sequence ID" value="MFD1631329.1"/>
    <property type="molecule type" value="Genomic_DNA"/>
</dbReference>
<reference evidence="3" key="1">
    <citation type="journal article" date="2019" name="Int. J. Syst. Evol. Microbiol.">
        <title>The Global Catalogue of Microorganisms (GCM) 10K type strain sequencing project: providing services to taxonomists for standard genome sequencing and annotation.</title>
        <authorList>
            <consortium name="The Broad Institute Genomics Platform"/>
            <consortium name="The Broad Institute Genome Sequencing Center for Infectious Disease"/>
            <person name="Wu L."/>
            <person name="Ma J."/>
        </authorList>
    </citation>
    <scope>NUCLEOTIDE SEQUENCE [LARGE SCALE GENOMIC DNA]</scope>
    <source>
        <strain evidence="3">CCUG 53762</strain>
    </source>
</reference>
<protein>
    <recommendedName>
        <fullName evidence="4">5-bromo-4-chloroindolyl phosphate hydrolysis protein</fullName>
    </recommendedName>
</protein>
<keyword evidence="1" id="KW-0812">Transmembrane</keyword>
<keyword evidence="3" id="KW-1185">Reference proteome</keyword>
<feature type="transmembrane region" description="Helical" evidence="1">
    <location>
        <begin position="12"/>
        <end position="32"/>
    </location>
</feature>
<proteinExistence type="predicted"/>
<feature type="transmembrane region" description="Helical" evidence="1">
    <location>
        <begin position="38"/>
        <end position="56"/>
    </location>
</feature>
<evidence type="ECO:0000313" key="3">
    <source>
        <dbReference type="Proteomes" id="UP001597118"/>
    </source>
</evidence>
<dbReference type="RefSeq" id="WP_379663698.1">
    <property type="nucleotide sequence ID" value="NZ_JBHUDG010000046.1"/>
</dbReference>
<comment type="caution">
    <text evidence="2">The sequence shown here is derived from an EMBL/GenBank/DDBJ whole genome shotgun (WGS) entry which is preliminary data.</text>
</comment>
<evidence type="ECO:0000256" key="1">
    <source>
        <dbReference type="SAM" id="Phobius"/>
    </source>
</evidence>
<organism evidence="2 3">
    <name type="scientific">Pseudopedobacter beijingensis</name>
    <dbReference type="NCBI Taxonomy" id="1207056"/>
    <lineage>
        <taxon>Bacteria</taxon>
        <taxon>Pseudomonadati</taxon>
        <taxon>Bacteroidota</taxon>
        <taxon>Sphingobacteriia</taxon>
        <taxon>Sphingobacteriales</taxon>
        <taxon>Sphingobacteriaceae</taxon>
        <taxon>Pseudopedobacter</taxon>
    </lineage>
</organism>
<name>A0ABW4IH49_9SPHI</name>
<accession>A0ABW4IH49</accession>
<evidence type="ECO:0000313" key="2">
    <source>
        <dbReference type="EMBL" id="MFD1631329.1"/>
    </source>
</evidence>
<keyword evidence="1" id="KW-0472">Membrane</keyword>